<dbReference type="PROSITE" id="PS50050">
    <property type="entry name" value="TNFR_NGFR_2"/>
    <property type="match status" value="2"/>
</dbReference>
<evidence type="ECO:0000256" key="4">
    <source>
        <dbReference type="ARBA" id="ARBA00022737"/>
    </source>
</evidence>
<reference evidence="15" key="2">
    <citation type="submission" date="2025-08" db="UniProtKB">
        <authorList>
            <consortium name="Ensembl"/>
        </authorList>
    </citation>
    <scope>IDENTIFICATION</scope>
</reference>
<dbReference type="PROSITE" id="PS00652">
    <property type="entry name" value="TNFR_NGFR_1"/>
    <property type="match status" value="1"/>
</dbReference>
<dbReference type="Gene3D" id="1.10.533.10">
    <property type="entry name" value="Death Domain, Fas"/>
    <property type="match status" value="1"/>
</dbReference>
<dbReference type="InterPro" id="IPR000488">
    <property type="entry name" value="Death_dom"/>
</dbReference>
<dbReference type="InterPro" id="IPR052491">
    <property type="entry name" value="TNFRSF10"/>
</dbReference>
<dbReference type="CDD" id="cd08315">
    <property type="entry name" value="Death_TRAILR_DR4_DR5"/>
    <property type="match status" value="1"/>
</dbReference>
<dbReference type="Pfam" id="PF00531">
    <property type="entry name" value="Death"/>
    <property type="match status" value="1"/>
</dbReference>
<dbReference type="SUPFAM" id="SSF57586">
    <property type="entry name" value="TNF receptor-like"/>
    <property type="match status" value="2"/>
</dbReference>
<keyword evidence="8" id="KW-0325">Glycoprotein</keyword>
<dbReference type="HOGENOM" id="CLU_038161_1_0_1"/>
<dbReference type="Gene3D" id="2.10.50.10">
    <property type="entry name" value="Tumor Necrosis Factor Receptor, subunit A, domain 2"/>
    <property type="match status" value="3"/>
</dbReference>
<feature type="transmembrane region" description="Helical" evidence="11">
    <location>
        <begin position="187"/>
        <end position="206"/>
    </location>
</feature>
<feature type="disulfide bond" evidence="9">
    <location>
        <begin position="140"/>
        <end position="153"/>
    </location>
</feature>
<evidence type="ECO:0000256" key="5">
    <source>
        <dbReference type="ARBA" id="ARBA00023136"/>
    </source>
</evidence>
<dbReference type="GO" id="GO:0009986">
    <property type="term" value="C:cell surface"/>
    <property type="evidence" value="ECO:0007669"/>
    <property type="project" value="TreeGrafter"/>
</dbReference>
<dbReference type="GeneTree" id="ENSGT00940000165531"/>
<dbReference type="InterPro" id="IPR034029">
    <property type="entry name" value="TNFRSF10A/B_death"/>
</dbReference>
<keyword evidence="11" id="KW-1133">Transmembrane helix</keyword>
<feature type="signal peptide" evidence="12">
    <location>
        <begin position="1"/>
        <end position="17"/>
    </location>
</feature>
<dbReference type="PANTHER" id="PTHR46330:SF6">
    <property type="entry name" value="HEMATOPOIETIC DEATH RECEPTOR-RELATED"/>
    <property type="match status" value="1"/>
</dbReference>
<feature type="compositionally biased region" description="Polar residues" evidence="10">
    <location>
        <begin position="170"/>
        <end position="181"/>
    </location>
</feature>
<feature type="repeat" description="TNFR-Cys" evidence="9">
    <location>
        <begin position="79"/>
        <end position="120"/>
    </location>
</feature>
<comment type="caution">
    <text evidence="9">Lacks conserved residue(s) required for the propagation of feature annotation.</text>
</comment>
<evidence type="ECO:0000256" key="8">
    <source>
        <dbReference type="ARBA" id="ARBA00023180"/>
    </source>
</evidence>
<dbReference type="InterPro" id="IPR001368">
    <property type="entry name" value="TNFR/NGFR_Cys_rich_reg"/>
</dbReference>
<feature type="domain" description="TNFR-Cys" evidence="14">
    <location>
        <begin position="121"/>
        <end position="161"/>
    </location>
</feature>
<feature type="domain" description="Death" evidence="13">
    <location>
        <begin position="353"/>
        <end position="417"/>
    </location>
</feature>
<reference evidence="15" key="3">
    <citation type="submission" date="2025-09" db="UniProtKB">
        <authorList>
            <consortium name="Ensembl"/>
        </authorList>
    </citation>
    <scope>IDENTIFICATION</scope>
</reference>
<accession>H3BYH8</accession>
<dbReference type="CDD" id="cd10580">
    <property type="entry name" value="TNFRSF10"/>
    <property type="match status" value="1"/>
</dbReference>
<dbReference type="SUPFAM" id="SSF47986">
    <property type="entry name" value="DEATH domain"/>
    <property type="match status" value="1"/>
</dbReference>
<dbReference type="GO" id="GO:0004888">
    <property type="term" value="F:transmembrane signaling receptor activity"/>
    <property type="evidence" value="ECO:0007669"/>
    <property type="project" value="UniProtKB-ARBA"/>
</dbReference>
<feature type="repeat" description="TNFR-Cys" evidence="9">
    <location>
        <begin position="121"/>
        <end position="161"/>
    </location>
</feature>
<dbReference type="SMART" id="SM00208">
    <property type="entry name" value="TNFR"/>
    <property type="match status" value="3"/>
</dbReference>
<dbReference type="PANTHER" id="PTHR46330">
    <property type="entry name" value="TUMOR NECROSIS FACTOR RECEPTOR SUPERFAMILY MEMBER 10B"/>
    <property type="match status" value="1"/>
</dbReference>
<dbReference type="AlphaFoldDB" id="H3BYH8"/>
<keyword evidence="5 11" id="KW-0472">Membrane</keyword>
<protein>
    <submittedName>
        <fullName evidence="15">Tumor necrosis factor receptor superfamily, member a</fullName>
    </submittedName>
</protein>
<reference evidence="16" key="1">
    <citation type="journal article" date="2004" name="Nature">
        <title>Genome duplication in the teleost fish Tetraodon nigroviridis reveals the early vertebrate proto-karyotype.</title>
        <authorList>
            <person name="Jaillon O."/>
            <person name="Aury J.-M."/>
            <person name="Brunet F."/>
            <person name="Petit J.-L."/>
            <person name="Stange-Thomann N."/>
            <person name="Mauceli E."/>
            <person name="Bouneau L."/>
            <person name="Fischer C."/>
            <person name="Ozouf-Costaz C."/>
            <person name="Bernot A."/>
            <person name="Nicaud S."/>
            <person name="Jaffe D."/>
            <person name="Fisher S."/>
            <person name="Lutfalla G."/>
            <person name="Dossat C."/>
            <person name="Segurens B."/>
            <person name="Dasilva C."/>
            <person name="Salanoubat M."/>
            <person name="Levy M."/>
            <person name="Boudet N."/>
            <person name="Castellano S."/>
            <person name="Anthouard V."/>
            <person name="Jubin C."/>
            <person name="Castelli V."/>
            <person name="Katinka M."/>
            <person name="Vacherie B."/>
            <person name="Biemont C."/>
            <person name="Skalli Z."/>
            <person name="Cattolico L."/>
            <person name="Poulain J."/>
            <person name="De Berardinis V."/>
            <person name="Cruaud C."/>
            <person name="Duprat S."/>
            <person name="Brottier P."/>
            <person name="Coutanceau J.-P."/>
            <person name="Gouzy J."/>
            <person name="Parra G."/>
            <person name="Lardier G."/>
            <person name="Chapple C."/>
            <person name="McKernan K.J."/>
            <person name="McEwan P."/>
            <person name="Bosak S."/>
            <person name="Kellis M."/>
            <person name="Volff J.-N."/>
            <person name="Guigo R."/>
            <person name="Zody M.C."/>
            <person name="Mesirov J."/>
            <person name="Lindblad-Toh K."/>
            <person name="Birren B."/>
            <person name="Nusbaum C."/>
            <person name="Kahn D."/>
            <person name="Robinson-Rechavi M."/>
            <person name="Laudet V."/>
            <person name="Schachter V."/>
            <person name="Quetier F."/>
            <person name="Saurin W."/>
            <person name="Scarpelli C."/>
            <person name="Wincker P."/>
            <person name="Lander E.S."/>
            <person name="Weissenbach J."/>
            <person name="Roest Crollius H."/>
        </authorList>
    </citation>
    <scope>NUCLEOTIDE SEQUENCE [LARGE SCALE GENOMIC DNA]</scope>
</reference>
<evidence type="ECO:0000256" key="7">
    <source>
        <dbReference type="ARBA" id="ARBA00023170"/>
    </source>
</evidence>
<evidence type="ECO:0000313" key="15">
    <source>
        <dbReference type="Ensembl" id="ENSTNIP00000001044.1"/>
    </source>
</evidence>
<dbReference type="GO" id="GO:0043065">
    <property type="term" value="P:positive regulation of apoptotic process"/>
    <property type="evidence" value="ECO:0007669"/>
    <property type="project" value="TreeGrafter"/>
</dbReference>
<evidence type="ECO:0000256" key="10">
    <source>
        <dbReference type="SAM" id="MobiDB-lite"/>
    </source>
</evidence>
<dbReference type="PROSITE" id="PS50017">
    <property type="entry name" value="DEATH_DOMAIN"/>
    <property type="match status" value="1"/>
</dbReference>
<feature type="compositionally biased region" description="Polar residues" evidence="10">
    <location>
        <begin position="282"/>
        <end position="304"/>
    </location>
</feature>
<keyword evidence="11" id="KW-0812">Transmembrane</keyword>
<evidence type="ECO:0000256" key="1">
    <source>
        <dbReference type="ARBA" id="ARBA00004370"/>
    </source>
</evidence>
<evidence type="ECO:0000256" key="9">
    <source>
        <dbReference type="PROSITE-ProRule" id="PRU00206"/>
    </source>
</evidence>
<feature type="disulfide bond" evidence="9">
    <location>
        <begin position="99"/>
        <end position="112"/>
    </location>
</feature>
<dbReference type="Proteomes" id="UP000007303">
    <property type="component" value="Unassembled WGS sequence"/>
</dbReference>
<name>H3BYH8_TETNG</name>
<evidence type="ECO:0000256" key="3">
    <source>
        <dbReference type="ARBA" id="ARBA00022729"/>
    </source>
</evidence>
<keyword evidence="6 9" id="KW-1015">Disulfide bond</keyword>
<proteinExistence type="predicted"/>
<dbReference type="InterPro" id="IPR034024">
    <property type="entry name" value="TNFRSF10_N"/>
</dbReference>
<evidence type="ECO:0000313" key="16">
    <source>
        <dbReference type="Proteomes" id="UP000007303"/>
    </source>
</evidence>
<evidence type="ECO:0000259" key="13">
    <source>
        <dbReference type="PROSITE" id="PS50017"/>
    </source>
</evidence>
<dbReference type="FunFam" id="2.10.50.10:FF:000004">
    <property type="entry name" value="Tumor necrosis factor receptor superfamily member 6"/>
    <property type="match status" value="1"/>
</dbReference>
<dbReference type="GO" id="GO:0036462">
    <property type="term" value="P:TRAIL-activated apoptotic signaling pathway"/>
    <property type="evidence" value="ECO:0007669"/>
    <property type="project" value="TreeGrafter"/>
</dbReference>
<feature type="disulfide bond" evidence="9">
    <location>
        <begin position="143"/>
        <end position="161"/>
    </location>
</feature>
<keyword evidence="4" id="KW-0677">Repeat</keyword>
<dbReference type="Pfam" id="PF00020">
    <property type="entry name" value="TNFR_c6"/>
    <property type="match status" value="2"/>
</dbReference>
<dbReference type="GO" id="GO:0005886">
    <property type="term" value="C:plasma membrane"/>
    <property type="evidence" value="ECO:0007669"/>
    <property type="project" value="TreeGrafter"/>
</dbReference>
<keyword evidence="16" id="KW-1185">Reference proteome</keyword>
<evidence type="ECO:0000256" key="6">
    <source>
        <dbReference type="ARBA" id="ARBA00023157"/>
    </source>
</evidence>
<feature type="region of interest" description="Disordered" evidence="10">
    <location>
        <begin position="160"/>
        <end position="181"/>
    </location>
</feature>
<sequence>QMIQVLLLAVVCGLKSGAVEPPASQWSRNEFQNLTLRQHRTCVENEQYYYQGLCCLNCQAGTFVHKGCDRDQERGLCLPCEHGQTYTEHSNGMHGCLPCTRCRTDEIETASCTTTSDTRCQCKLGTFCVPDQACEVCKRCAKCKAGEEEVEKCTPSSNTVCRKRDPSPVEPSQASPTPNPSSTLKTVIFAVLGVVLFLLLLGLAAWRFRQRFVAIKTDQASLFVSGKPDKSGATAEEQQNDQNADLEEFRPESRPLLQETQPGMTKHSPPLEDEDRGLGDSLPNTTNSSQTSLSGLPMTCATTPRPSPSAVRIAPADVVSKSTHLFMNTCPEKSLKMSFDLFDEYLDVQIHNKFFRMIGISDNHIHLAESCSPPDKVYKLLTTWMQKQGRRADINSLLNALLSMDQRRSAESVASAALLKGYYKHAET</sequence>
<dbReference type="Ensembl" id="ENSTNIT00000003585.1">
    <property type="protein sequence ID" value="ENSTNIP00000001044.1"/>
    <property type="gene ID" value="ENSTNIG00000000226.1"/>
</dbReference>
<comment type="subcellular location">
    <subcellularLocation>
        <location evidence="1">Membrane</location>
    </subcellularLocation>
</comment>
<feature type="disulfide bond" evidence="9">
    <location>
        <begin position="102"/>
        <end position="120"/>
    </location>
</feature>
<feature type="disulfide bond" evidence="9">
    <location>
        <begin position="122"/>
        <end position="137"/>
    </location>
</feature>
<dbReference type="InParanoid" id="H3BYH8"/>
<evidence type="ECO:0000256" key="2">
    <source>
        <dbReference type="ARBA" id="ARBA00022703"/>
    </source>
</evidence>
<keyword evidence="2" id="KW-0053">Apoptosis</keyword>
<feature type="region of interest" description="Disordered" evidence="10">
    <location>
        <begin position="224"/>
        <end position="310"/>
    </location>
</feature>
<evidence type="ECO:0000256" key="12">
    <source>
        <dbReference type="SAM" id="SignalP"/>
    </source>
</evidence>
<evidence type="ECO:0000259" key="14">
    <source>
        <dbReference type="PROSITE" id="PS50050"/>
    </source>
</evidence>
<dbReference type="OMA" id="ENQQYPH"/>
<evidence type="ECO:0000256" key="11">
    <source>
        <dbReference type="SAM" id="Phobius"/>
    </source>
</evidence>
<dbReference type="STRING" id="99883.ENSTNIP00000001044"/>
<keyword evidence="7" id="KW-0675">Receptor</keyword>
<feature type="domain" description="TNFR-Cys" evidence="14">
    <location>
        <begin position="79"/>
        <end position="120"/>
    </location>
</feature>
<organism evidence="15 16">
    <name type="scientific">Tetraodon nigroviridis</name>
    <name type="common">Spotted green pufferfish</name>
    <name type="synonym">Chelonodon nigroviridis</name>
    <dbReference type="NCBI Taxonomy" id="99883"/>
    <lineage>
        <taxon>Eukaryota</taxon>
        <taxon>Metazoa</taxon>
        <taxon>Chordata</taxon>
        <taxon>Craniata</taxon>
        <taxon>Vertebrata</taxon>
        <taxon>Euteleostomi</taxon>
        <taxon>Actinopterygii</taxon>
        <taxon>Neopterygii</taxon>
        <taxon>Teleostei</taxon>
        <taxon>Neoteleostei</taxon>
        <taxon>Acanthomorphata</taxon>
        <taxon>Eupercaria</taxon>
        <taxon>Tetraodontiformes</taxon>
        <taxon>Tetradontoidea</taxon>
        <taxon>Tetraodontidae</taxon>
        <taxon>Tetraodon</taxon>
    </lineage>
</organism>
<keyword evidence="3 12" id="KW-0732">Signal</keyword>
<dbReference type="InterPro" id="IPR011029">
    <property type="entry name" value="DEATH-like_dom_sf"/>
</dbReference>
<feature type="chain" id="PRO_5003580422" evidence="12">
    <location>
        <begin position="18"/>
        <end position="428"/>
    </location>
</feature>